<dbReference type="AlphaFoldDB" id="A0A154IMD1"/>
<evidence type="ECO:0000256" key="2">
    <source>
        <dbReference type="ARBA" id="ARBA00023125"/>
    </source>
</evidence>
<evidence type="ECO:0000256" key="1">
    <source>
        <dbReference type="ARBA" id="ARBA00023015"/>
    </source>
</evidence>
<feature type="domain" description="HTH hxlR-type" evidence="4">
    <location>
        <begin position="1"/>
        <end position="57"/>
    </location>
</feature>
<keyword evidence="1" id="KW-0805">Transcription regulation</keyword>
<dbReference type="InterPro" id="IPR036390">
    <property type="entry name" value="WH_DNA-bd_sf"/>
</dbReference>
<dbReference type="InterPro" id="IPR002577">
    <property type="entry name" value="HTH_HxlR"/>
</dbReference>
<gene>
    <name evidence="5" type="ORF">A4A59_11985</name>
</gene>
<dbReference type="InterPro" id="IPR036388">
    <property type="entry name" value="WH-like_DNA-bd_sf"/>
</dbReference>
<proteinExistence type="predicted"/>
<dbReference type="SUPFAM" id="SSF46785">
    <property type="entry name" value="Winged helix' DNA-binding domain"/>
    <property type="match status" value="1"/>
</dbReference>
<accession>A0A154IMD1</accession>
<keyword evidence="3" id="KW-0804">Transcription</keyword>
<dbReference type="PANTHER" id="PTHR33204">
    <property type="entry name" value="TRANSCRIPTIONAL REGULATOR, MARR FAMILY"/>
    <property type="match status" value="1"/>
</dbReference>
<keyword evidence="2" id="KW-0238">DNA-binding</keyword>
<dbReference type="Pfam" id="PF01638">
    <property type="entry name" value="HxlR"/>
    <property type="match status" value="1"/>
</dbReference>
<dbReference type="PANTHER" id="PTHR33204:SF37">
    <property type="entry name" value="HTH-TYPE TRANSCRIPTIONAL REGULATOR YODB"/>
    <property type="match status" value="1"/>
</dbReference>
<sequence>MLSQTLQQLEGDGLLIRRSFPVVPPHVEYTLTDLGQGAAARVEALVDWMEDNMPVVIDEH</sequence>
<dbReference type="EMBL" id="LVYU01000078">
    <property type="protein sequence ID" value="KZB01757.1"/>
    <property type="molecule type" value="Genomic_DNA"/>
</dbReference>
<dbReference type="Gene3D" id="1.10.10.10">
    <property type="entry name" value="Winged helix-like DNA-binding domain superfamily/Winged helix DNA-binding domain"/>
    <property type="match status" value="1"/>
</dbReference>
<name>A0A154IMD1_RHILE</name>
<comment type="caution">
    <text evidence="5">The sequence shown here is derived from an EMBL/GenBank/DDBJ whole genome shotgun (WGS) entry which is preliminary data.</text>
</comment>
<evidence type="ECO:0000313" key="5">
    <source>
        <dbReference type="EMBL" id="KZB01757.1"/>
    </source>
</evidence>
<dbReference type="GO" id="GO:0003677">
    <property type="term" value="F:DNA binding"/>
    <property type="evidence" value="ECO:0007669"/>
    <property type="project" value="UniProtKB-KW"/>
</dbReference>
<reference evidence="5" key="1">
    <citation type="submission" date="2016-03" db="EMBL/GenBank/DDBJ databases">
        <title>Microsymbionts genomes from the relict species Vavilovia formosa.</title>
        <authorList>
            <person name="Chirak E."/>
            <person name="Kimeklis A."/>
            <person name="Kopat V."/>
            <person name="Andronov E."/>
        </authorList>
    </citation>
    <scope>NUCLEOTIDE SEQUENCE [LARGE SCALE GENOMIC DNA]</scope>
    <source>
        <strain evidence="5">Vaf12</strain>
    </source>
</reference>
<evidence type="ECO:0000259" key="4">
    <source>
        <dbReference type="PROSITE" id="PS51118"/>
    </source>
</evidence>
<protein>
    <recommendedName>
        <fullName evidence="4">HTH hxlR-type domain-containing protein</fullName>
    </recommendedName>
</protein>
<dbReference type="PROSITE" id="PS51118">
    <property type="entry name" value="HTH_HXLR"/>
    <property type="match status" value="1"/>
</dbReference>
<evidence type="ECO:0000256" key="3">
    <source>
        <dbReference type="ARBA" id="ARBA00023163"/>
    </source>
</evidence>
<organism evidence="5">
    <name type="scientific">Rhizobium leguminosarum</name>
    <dbReference type="NCBI Taxonomy" id="384"/>
    <lineage>
        <taxon>Bacteria</taxon>
        <taxon>Pseudomonadati</taxon>
        <taxon>Pseudomonadota</taxon>
        <taxon>Alphaproteobacteria</taxon>
        <taxon>Hyphomicrobiales</taxon>
        <taxon>Rhizobiaceae</taxon>
        <taxon>Rhizobium/Agrobacterium group</taxon>
        <taxon>Rhizobium</taxon>
    </lineage>
</organism>